<proteinExistence type="predicted"/>
<keyword evidence="3" id="KW-0325">Glycoprotein</keyword>
<dbReference type="InterPro" id="IPR003598">
    <property type="entry name" value="Ig_sub2"/>
</dbReference>
<evidence type="ECO:0000256" key="4">
    <source>
        <dbReference type="ARBA" id="ARBA00023319"/>
    </source>
</evidence>
<feature type="domain" description="Ig-like" evidence="5">
    <location>
        <begin position="357"/>
        <end position="439"/>
    </location>
</feature>
<dbReference type="InterPro" id="IPR036179">
    <property type="entry name" value="Ig-like_dom_sf"/>
</dbReference>
<evidence type="ECO:0000256" key="1">
    <source>
        <dbReference type="ARBA" id="ARBA00022729"/>
    </source>
</evidence>
<dbReference type="SMART" id="SM00409">
    <property type="entry name" value="IG"/>
    <property type="match status" value="3"/>
</dbReference>
<dbReference type="Gene3D" id="2.60.40.10">
    <property type="entry name" value="Immunoglobulins"/>
    <property type="match status" value="3"/>
</dbReference>
<evidence type="ECO:0000256" key="2">
    <source>
        <dbReference type="ARBA" id="ARBA00023157"/>
    </source>
</evidence>
<dbReference type="InterPro" id="IPR007110">
    <property type="entry name" value="Ig-like_dom"/>
</dbReference>
<dbReference type="InterPro" id="IPR003599">
    <property type="entry name" value="Ig_sub"/>
</dbReference>
<comment type="caution">
    <text evidence="6">The sequence shown here is derived from an EMBL/GenBank/DDBJ whole genome shotgun (WGS) entry which is preliminary data.</text>
</comment>
<dbReference type="InterPro" id="IPR052598">
    <property type="entry name" value="IgSF_CEA-related"/>
</dbReference>
<keyword evidence="1" id="KW-0732">Signal</keyword>
<protein>
    <recommendedName>
        <fullName evidence="5">Ig-like domain-containing protein</fullName>
    </recommendedName>
</protein>
<dbReference type="OrthoDB" id="6158319at2759"/>
<accession>A0A8S3TZV5</accession>
<dbReference type="EMBL" id="CAJPWZ010002455">
    <property type="protein sequence ID" value="CAG2238569.1"/>
    <property type="molecule type" value="Genomic_DNA"/>
</dbReference>
<keyword evidence="7" id="KW-1185">Reference proteome</keyword>
<dbReference type="InterPro" id="IPR013783">
    <property type="entry name" value="Ig-like_fold"/>
</dbReference>
<evidence type="ECO:0000313" key="7">
    <source>
        <dbReference type="Proteomes" id="UP000683360"/>
    </source>
</evidence>
<reference evidence="6" key="1">
    <citation type="submission" date="2021-03" db="EMBL/GenBank/DDBJ databases">
        <authorList>
            <person name="Bekaert M."/>
        </authorList>
    </citation>
    <scope>NUCLEOTIDE SEQUENCE</scope>
</reference>
<feature type="domain" description="Ig-like" evidence="5">
    <location>
        <begin position="468"/>
        <end position="551"/>
    </location>
</feature>
<dbReference type="PROSITE" id="PS50835">
    <property type="entry name" value="IG_LIKE"/>
    <property type="match status" value="3"/>
</dbReference>
<gene>
    <name evidence="6" type="ORF">MEDL_50964</name>
</gene>
<dbReference type="AlphaFoldDB" id="A0A8S3TZV5"/>
<sequence>MSLGCDLIDEMTVVRVGEKDTNSGLVIYKEAERSEFLSTRDSMVESVMADDRKPMVASTQDMHEYIENVISYKGTQTDKVDVQMLPELLHYVTEETVNVAKETVNVAKETVYVAEEDIHVTEDNLSVTDENVAVTEEDGNQFCQKEKISQLKDSFRPTECMTISAAEYIYPNTCNNITCNYESAIDDRTTTYTIMTANGDRIFTLNIDQLISSSVCSPDGNVQCKDVGICWCDPDGLSTRICYNHTKGGEGQLKLGCAFLDQNDVTLATIAAIPSNVFPNNMIYNVKEGSIFGPLKCNASCGPSCTFRWVGPVSIINSSELLINNAALIDNGTYQCEATNTMGSSKGHIVIIINYGPKRVILFPNETFYPINEDSNVQDITCSADCQPDCSLMWINPTGQVESNEILSLQKIQRNQSGTYRCNASNVVGNMISTDVTISVFCTYSYKRVIINHKSQEVKTEAQITDGPSRVVLSPNTMKYTKKENESLHDISCNATCKPKCNGTWTIDTEEKLSSGNPIDYDMVPLCNYTGNYTCAAENSNGKANQTKELFVLCILNNMDSECIALRDLLSKTSAANENIPPQTHEDDTNEDDL</sequence>
<dbReference type="Proteomes" id="UP000683360">
    <property type="component" value="Unassembled WGS sequence"/>
</dbReference>
<name>A0A8S3TZV5_MYTED</name>
<dbReference type="SMART" id="SM00408">
    <property type="entry name" value="IGc2"/>
    <property type="match status" value="2"/>
</dbReference>
<dbReference type="Pfam" id="PF13895">
    <property type="entry name" value="Ig_2"/>
    <property type="match status" value="1"/>
</dbReference>
<dbReference type="PANTHER" id="PTHR44337:SF20">
    <property type="entry name" value="CARCINOEMBRYONIC ANTIGEN-RELATED CELL ADHESION MOLECULE 5-RELATED"/>
    <property type="match status" value="1"/>
</dbReference>
<feature type="domain" description="Ig-like" evidence="5">
    <location>
        <begin position="279"/>
        <end position="352"/>
    </location>
</feature>
<keyword evidence="2" id="KW-1015">Disulfide bond</keyword>
<dbReference type="SUPFAM" id="SSF48726">
    <property type="entry name" value="Immunoglobulin"/>
    <property type="match status" value="2"/>
</dbReference>
<dbReference type="PANTHER" id="PTHR44337">
    <property type="entry name" value="CARCINOEMBRYONIC ANTIGEN-RELATED CELL ADHESION MOLECULE 8"/>
    <property type="match status" value="1"/>
</dbReference>
<organism evidence="6 7">
    <name type="scientific">Mytilus edulis</name>
    <name type="common">Blue mussel</name>
    <dbReference type="NCBI Taxonomy" id="6550"/>
    <lineage>
        <taxon>Eukaryota</taxon>
        <taxon>Metazoa</taxon>
        <taxon>Spiralia</taxon>
        <taxon>Lophotrochozoa</taxon>
        <taxon>Mollusca</taxon>
        <taxon>Bivalvia</taxon>
        <taxon>Autobranchia</taxon>
        <taxon>Pteriomorphia</taxon>
        <taxon>Mytilida</taxon>
        <taxon>Mytiloidea</taxon>
        <taxon>Mytilidae</taxon>
        <taxon>Mytilinae</taxon>
        <taxon>Mytilus</taxon>
    </lineage>
</organism>
<evidence type="ECO:0000313" key="6">
    <source>
        <dbReference type="EMBL" id="CAG2238569.1"/>
    </source>
</evidence>
<keyword evidence="4" id="KW-0393">Immunoglobulin domain</keyword>
<evidence type="ECO:0000259" key="5">
    <source>
        <dbReference type="PROSITE" id="PS50835"/>
    </source>
</evidence>
<evidence type="ECO:0000256" key="3">
    <source>
        <dbReference type="ARBA" id="ARBA00023180"/>
    </source>
</evidence>